<feature type="region of interest" description="Disordered" evidence="1">
    <location>
        <begin position="1"/>
        <end position="47"/>
    </location>
</feature>
<sequence length="121" mass="13843">MKFNAKYKQPPTKKLSKAGRAKKRRKRRIREGPRLLPDPTPRPDENCPEWQALKAQVLREERRCRTCRTKFRLTVDHIIPLSLGGGNHRANLQCLCYRCNMNKGADLPAPAPDLFPLANAA</sequence>
<name>A0A4Z0PBB4_9BACT</name>
<feature type="domain" description="HNH nuclease" evidence="2">
    <location>
        <begin position="52"/>
        <end position="101"/>
    </location>
</feature>
<dbReference type="EMBL" id="SRLA01000002">
    <property type="protein sequence ID" value="TGE08767.1"/>
    <property type="molecule type" value="Genomic_DNA"/>
</dbReference>
<keyword evidence="3" id="KW-0378">Hydrolase</keyword>
<dbReference type="InterPro" id="IPR003615">
    <property type="entry name" value="HNH_nuc"/>
</dbReference>
<keyword evidence="3" id="KW-0540">Nuclease</keyword>
<dbReference type="InterPro" id="IPR052892">
    <property type="entry name" value="NA-targeting_endonuclease"/>
</dbReference>
<dbReference type="Pfam" id="PF14279">
    <property type="entry name" value="HNH_5"/>
    <property type="match status" value="1"/>
</dbReference>
<organism evidence="3 4">
    <name type="scientific">Hymenobacter fodinae</name>
    <dbReference type="NCBI Taxonomy" id="2510796"/>
    <lineage>
        <taxon>Bacteria</taxon>
        <taxon>Pseudomonadati</taxon>
        <taxon>Bacteroidota</taxon>
        <taxon>Cytophagia</taxon>
        <taxon>Cytophagales</taxon>
        <taxon>Hymenobacteraceae</taxon>
        <taxon>Hymenobacter</taxon>
    </lineage>
</organism>
<proteinExistence type="predicted"/>
<protein>
    <submittedName>
        <fullName evidence="3">HNH endonuclease</fullName>
    </submittedName>
</protein>
<dbReference type="PANTHER" id="PTHR33877">
    <property type="entry name" value="SLL1193 PROTEIN"/>
    <property type="match status" value="1"/>
</dbReference>
<reference evidence="3 4" key="1">
    <citation type="submission" date="2019-04" db="EMBL/GenBank/DDBJ databases">
        <authorList>
            <person name="Feng G."/>
            <person name="Zhang J."/>
            <person name="Zhu H."/>
        </authorList>
    </citation>
    <scope>NUCLEOTIDE SEQUENCE [LARGE SCALE GENOMIC DNA]</scope>
    <source>
        <strain evidence="3 4">92R-1</strain>
    </source>
</reference>
<evidence type="ECO:0000313" key="4">
    <source>
        <dbReference type="Proteomes" id="UP000298337"/>
    </source>
</evidence>
<dbReference type="GO" id="GO:0004519">
    <property type="term" value="F:endonuclease activity"/>
    <property type="evidence" value="ECO:0007669"/>
    <property type="project" value="UniProtKB-KW"/>
</dbReference>
<evidence type="ECO:0000256" key="1">
    <source>
        <dbReference type="SAM" id="MobiDB-lite"/>
    </source>
</evidence>
<dbReference type="OrthoDB" id="962665at2"/>
<evidence type="ECO:0000313" key="3">
    <source>
        <dbReference type="EMBL" id="TGE08767.1"/>
    </source>
</evidence>
<dbReference type="Gene3D" id="1.10.30.50">
    <property type="match status" value="1"/>
</dbReference>
<gene>
    <name evidence="3" type="ORF">EU556_13860</name>
</gene>
<dbReference type="InterPro" id="IPR029471">
    <property type="entry name" value="HNH_5"/>
</dbReference>
<feature type="compositionally biased region" description="Basic residues" evidence="1">
    <location>
        <begin position="14"/>
        <end position="29"/>
    </location>
</feature>
<evidence type="ECO:0000259" key="2">
    <source>
        <dbReference type="SMART" id="SM00507"/>
    </source>
</evidence>
<dbReference type="CDD" id="cd00085">
    <property type="entry name" value="HNHc"/>
    <property type="match status" value="1"/>
</dbReference>
<dbReference type="RefSeq" id="WP_135434676.1">
    <property type="nucleotide sequence ID" value="NZ_SRLA01000002.1"/>
</dbReference>
<dbReference type="SMART" id="SM00507">
    <property type="entry name" value="HNHc"/>
    <property type="match status" value="1"/>
</dbReference>
<comment type="caution">
    <text evidence="3">The sequence shown here is derived from an EMBL/GenBank/DDBJ whole genome shotgun (WGS) entry which is preliminary data.</text>
</comment>
<keyword evidence="3" id="KW-0255">Endonuclease</keyword>
<accession>A0A4Z0PBB4</accession>
<dbReference type="Proteomes" id="UP000298337">
    <property type="component" value="Unassembled WGS sequence"/>
</dbReference>
<dbReference type="PANTHER" id="PTHR33877:SF1">
    <property type="entry name" value="TYPE IV METHYL-DIRECTED RESTRICTION ENZYME ECOKMCRA"/>
    <property type="match status" value="1"/>
</dbReference>
<keyword evidence="4" id="KW-1185">Reference proteome</keyword>
<dbReference type="AlphaFoldDB" id="A0A4Z0PBB4"/>